<dbReference type="Proteomes" id="UP000429980">
    <property type="component" value="Unassembled WGS sequence"/>
</dbReference>
<feature type="region of interest" description="Disordered" evidence="1">
    <location>
        <begin position="1"/>
        <end position="21"/>
    </location>
</feature>
<sequence length="52" mass="5908">MLRNGEAAASREERAQRGGGENEVAKNELFIKMDCKNEAIKVHLMIMIIIYD</sequence>
<reference evidence="3 5" key="2">
    <citation type="submission" date="2019-06" db="EMBL/GenBank/DDBJ databases">
        <title>Genome sequence analysis of &gt;100 Bacillus licheniformis strains suggests intrinsic resistance to this species.</title>
        <authorList>
            <person name="Wels M."/>
            <person name="Siezen R.J."/>
            <person name="Johansen E."/>
            <person name="Stuer-Lauridsen B."/>
            <person name="Bjerre K."/>
            <person name="Nielsen B.K.K."/>
        </authorList>
    </citation>
    <scope>NUCLEOTIDE SEQUENCE [LARGE SCALE GENOMIC DNA]</scope>
    <source>
        <strain evidence="3 5">BAC-15381</strain>
    </source>
</reference>
<comment type="caution">
    <text evidence="2">The sequence shown here is derived from an EMBL/GenBank/DDBJ whole genome shotgun (WGS) entry which is preliminary data.</text>
</comment>
<dbReference type="Proteomes" id="UP000185604">
    <property type="component" value="Unassembled WGS sequence"/>
</dbReference>
<evidence type="ECO:0000256" key="1">
    <source>
        <dbReference type="SAM" id="MobiDB-lite"/>
    </source>
</evidence>
<reference evidence="2 4" key="1">
    <citation type="journal article" date="2016" name="Front. Microbiol.">
        <title>High-Level Heat Resistance of Spores of Bacillus amyloliquefaciens and Bacillus licheniformis Results from the Presence of a spoVA Operon in a Tn1546 Transposon.</title>
        <authorList>
            <person name="Berendsen E.M."/>
            <person name="Koning R.A."/>
            <person name="Boekhorst J."/>
            <person name="de Jong A."/>
            <person name="Kuipers O.P."/>
            <person name="Wells-Bennik M.H."/>
        </authorList>
    </citation>
    <scope>NUCLEOTIDE SEQUENCE [LARGE SCALE GENOMIC DNA]</scope>
    <source>
        <strain evidence="2 4">B4121</strain>
    </source>
</reference>
<dbReference type="AlphaFoldDB" id="A0A6I7TM88"/>
<dbReference type="EMBL" id="LKPO01000019">
    <property type="protein sequence ID" value="OLF91323.1"/>
    <property type="molecule type" value="Genomic_DNA"/>
</dbReference>
<evidence type="ECO:0000313" key="2">
    <source>
        <dbReference type="EMBL" id="OLF91323.1"/>
    </source>
</evidence>
<protein>
    <submittedName>
        <fullName evidence="2">Uncharacterized protein</fullName>
    </submittedName>
</protein>
<gene>
    <name evidence="2" type="ORF">B4121_2801</name>
    <name evidence="3" type="ORF">CHCC15381_0105</name>
</gene>
<evidence type="ECO:0000313" key="4">
    <source>
        <dbReference type="Proteomes" id="UP000185604"/>
    </source>
</evidence>
<name>A0A6I7TM88_9BACI</name>
<evidence type="ECO:0000313" key="3">
    <source>
        <dbReference type="EMBL" id="TWL33598.1"/>
    </source>
</evidence>
<proteinExistence type="predicted"/>
<accession>A0A6I7TM88</accession>
<dbReference type="EMBL" id="NILF01000067">
    <property type="protein sequence ID" value="TWL33598.1"/>
    <property type="molecule type" value="Genomic_DNA"/>
</dbReference>
<keyword evidence="5" id="KW-1185">Reference proteome</keyword>
<evidence type="ECO:0000313" key="5">
    <source>
        <dbReference type="Proteomes" id="UP000429980"/>
    </source>
</evidence>
<organism evidence="2 4">
    <name type="scientific">Bacillus paralicheniformis</name>
    <dbReference type="NCBI Taxonomy" id="1648923"/>
    <lineage>
        <taxon>Bacteria</taxon>
        <taxon>Bacillati</taxon>
        <taxon>Bacillota</taxon>
        <taxon>Bacilli</taxon>
        <taxon>Bacillales</taxon>
        <taxon>Bacillaceae</taxon>
        <taxon>Bacillus</taxon>
    </lineage>
</organism>